<evidence type="ECO:0000313" key="1">
    <source>
        <dbReference type="EMBL" id="RAJ05510.1"/>
    </source>
</evidence>
<protein>
    <submittedName>
        <fullName evidence="1">Uncharacterized protein</fullName>
    </submittedName>
</protein>
<name>A0A327QMF1_9BACT</name>
<evidence type="ECO:0000313" key="2">
    <source>
        <dbReference type="Proteomes" id="UP000249547"/>
    </source>
</evidence>
<proteinExistence type="predicted"/>
<comment type="caution">
    <text evidence="1">The sequence shown here is derived from an EMBL/GenBank/DDBJ whole genome shotgun (WGS) entry which is preliminary data.</text>
</comment>
<dbReference type="EMBL" id="QLLL01000004">
    <property type="protein sequence ID" value="RAJ05510.1"/>
    <property type="molecule type" value="Genomic_DNA"/>
</dbReference>
<accession>A0A327QMF1</accession>
<dbReference type="Proteomes" id="UP000249547">
    <property type="component" value="Unassembled WGS sequence"/>
</dbReference>
<dbReference type="AlphaFoldDB" id="A0A327QMF1"/>
<organism evidence="1 2">
    <name type="scientific">Chitinophaga skermanii</name>
    <dbReference type="NCBI Taxonomy" id="331697"/>
    <lineage>
        <taxon>Bacteria</taxon>
        <taxon>Pseudomonadati</taxon>
        <taxon>Bacteroidota</taxon>
        <taxon>Chitinophagia</taxon>
        <taxon>Chitinophagales</taxon>
        <taxon>Chitinophagaceae</taxon>
        <taxon>Chitinophaga</taxon>
    </lineage>
</organism>
<gene>
    <name evidence="1" type="ORF">LX64_02670</name>
</gene>
<reference evidence="1 2" key="1">
    <citation type="submission" date="2018-06" db="EMBL/GenBank/DDBJ databases">
        <title>Genomic Encyclopedia of Archaeal and Bacterial Type Strains, Phase II (KMG-II): from individual species to whole genera.</title>
        <authorList>
            <person name="Goeker M."/>
        </authorList>
    </citation>
    <scope>NUCLEOTIDE SEQUENCE [LARGE SCALE GENOMIC DNA]</scope>
    <source>
        <strain evidence="1 2">DSM 23857</strain>
    </source>
</reference>
<sequence length="42" mass="4881">MSDEQLIQNVMKPSDDEYIMISTHNGRAVNGNTRLYELQRRG</sequence>
<keyword evidence="2" id="KW-1185">Reference proteome</keyword>